<dbReference type="STRING" id="927083.DB32_000669"/>
<dbReference type="KEGG" id="samy:DB32_000669"/>
<evidence type="ECO:0000313" key="2">
    <source>
        <dbReference type="Proteomes" id="UP000034883"/>
    </source>
</evidence>
<dbReference type="InterPro" id="IPR021655">
    <property type="entry name" value="Put_metal-bd"/>
</dbReference>
<sequence>MYRRVEMRRTVPLVLALCVVVPGCSLTGLDRFDWPDCDECEVLNERDRIGDDDCERWQCDLQTDECRFGPLDQDGDQHGPLRCGGDDCDDTAASAYAGASEICNGIDDDCNGWIDDASIDAAAPVAVLDAPSAPRWVSSASVEGGLIAAYQTSGGAGVEVIDDASPITAGEPLVLATTAPPYETSNADVVDGCANDVQSAQPLQRCGEGDACPTGQECVTSRAGDRLCDEPLTGGTEPGECTHDAECDDGVFCNGHESCEPMSPASDSFGCRAPERDTPCTTGETCIESGRLCTRVSPAASACGIADAAIASTGDGEWIAAAITDSGCATGALRLGYFVESPGRAPESRYPVRRVVQRGDAAATRSTSWLGIDVSAAERCPGPATGRAEGAPLGASGPSIAALPADRDAGRLRAQGLVVYLAGPLCRGLGTCSSDPSRRPAGADGSLDVELVGVWLEEGSAGGAQVGWVNASGSGEPVRLGVSSGAGATRASVSAWTSGARAGYVMTYPLASGGVALHVVPAMSDPAPVCPSPEDQTCTDDGDCSGGARCRRMRADDPMGRCQLRPCVSEFDPRATQLDDRARVTPELVVPEAITGFAGATVAGDVAVAIGRTREDGTVELALAWEETNGVAVALATLDPASGAITEGGVQRFASAAPDQIAITHVSAGLVRENAEIEGEEVDASSLGGFVATWRSGASGEGDTRAVRIADLDGSAVAPGAIVVATESAQPRAFVGSGARASVLAHQGASFVVVPAVCGQRAR</sequence>
<keyword evidence="2" id="KW-1185">Reference proteome</keyword>
<proteinExistence type="predicted"/>
<reference evidence="1 2" key="1">
    <citation type="submission" date="2015-03" db="EMBL/GenBank/DDBJ databases">
        <title>Genome assembly of Sandaracinus amylolyticus DSM 53668.</title>
        <authorList>
            <person name="Sharma G."/>
            <person name="Subramanian S."/>
        </authorList>
    </citation>
    <scope>NUCLEOTIDE SEQUENCE [LARGE SCALE GENOMIC DNA]</scope>
    <source>
        <strain evidence="1 2">DSM 53668</strain>
    </source>
</reference>
<dbReference type="AlphaFoldDB" id="A0A0F6YH17"/>
<dbReference type="Proteomes" id="UP000034883">
    <property type="component" value="Chromosome"/>
</dbReference>
<protein>
    <submittedName>
        <fullName evidence="1">DNA polymerase III alpha subunit</fullName>
    </submittedName>
</protein>
<evidence type="ECO:0000313" key="1">
    <source>
        <dbReference type="EMBL" id="AKF03520.1"/>
    </source>
</evidence>
<gene>
    <name evidence="1" type="ORF">DB32_000669</name>
</gene>
<accession>A0A0F6YH17</accession>
<dbReference type="EMBL" id="CP011125">
    <property type="protein sequence ID" value="AKF03520.1"/>
    <property type="molecule type" value="Genomic_DNA"/>
</dbReference>
<organism evidence="1 2">
    <name type="scientific">Sandaracinus amylolyticus</name>
    <dbReference type="NCBI Taxonomy" id="927083"/>
    <lineage>
        <taxon>Bacteria</taxon>
        <taxon>Pseudomonadati</taxon>
        <taxon>Myxococcota</taxon>
        <taxon>Polyangia</taxon>
        <taxon>Polyangiales</taxon>
        <taxon>Sandaracinaceae</taxon>
        <taxon>Sandaracinus</taxon>
    </lineage>
</organism>
<dbReference type="Pfam" id="PF11617">
    <property type="entry name" value="Cu-binding_MopE"/>
    <property type="match status" value="1"/>
</dbReference>
<name>A0A0F6YH17_9BACT</name>